<feature type="compositionally biased region" description="Polar residues" evidence="1">
    <location>
        <begin position="226"/>
        <end position="238"/>
    </location>
</feature>
<gene>
    <name evidence="2" type="ORF">HETIRDRAFT_458834</name>
</gene>
<accession>W4K8J8</accession>
<dbReference type="EMBL" id="KI925458">
    <property type="protein sequence ID" value="ETW81381.1"/>
    <property type="molecule type" value="Genomic_DNA"/>
</dbReference>
<feature type="region of interest" description="Disordered" evidence="1">
    <location>
        <begin position="113"/>
        <end position="132"/>
    </location>
</feature>
<feature type="region of interest" description="Disordered" evidence="1">
    <location>
        <begin position="180"/>
        <end position="306"/>
    </location>
</feature>
<dbReference type="GeneID" id="20676956"/>
<feature type="compositionally biased region" description="Basic and acidic residues" evidence="1">
    <location>
        <begin position="194"/>
        <end position="208"/>
    </location>
</feature>
<sequence length="384" mass="41718">MYKDTASGSVMSLVDCKFLTLTWHSEEAPLYLVPNSEGTGKRLVRRPHPPPTTAPLPDDFDAITTRAGTTVFDHDDWGVDGSVPDVDYDDMTVQQVTPTNVPAQLRTPRIRRNASPTRSMGPVGALRTGTTNGFGKGKANSVAGGMAEAAKAGKAGMASGRYELVQRKVLEDGPERTISIWREGVAQNSDTGEGGDKEVAQSEVDSHVGRRRVSPQSRGPGHSLELSLSGSATSNISPSKRKDRAGRKSIDMTDSPRSPLKRSFSNASSTHRTNMTRTSPSQSTSPHSKLPIRREHNPDISDQSTVYTRATSTSSIETVLSSCQPSLLHIAPTLDILGVRSDEHLRALARMREETRDREVKEEALKKGITVVEWAILLDKLQSL</sequence>
<organism evidence="2 3">
    <name type="scientific">Heterobasidion irregulare (strain TC 32-1)</name>
    <dbReference type="NCBI Taxonomy" id="747525"/>
    <lineage>
        <taxon>Eukaryota</taxon>
        <taxon>Fungi</taxon>
        <taxon>Dikarya</taxon>
        <taxon>Basidiomycota</taxon>
        <taxon>Agaricomycotina</taxon>
        <taxon>Agaricomycetes</taxon>
        <taxon>Russulales</taxon>
        <taxon>Bondarzewiaceae</taxon>
        <taxon>Heterobasidion</taxon>
        <taxon>Heterobasidion annosum species complex</taxon>
    </lineage>
</organism>
<evidence type="ECO:0000313" key="2">
    <source>
        <dbReference type="EMBL" id="ETW81381.1"/>
    </source>
</evidence>
<name>W4K8J8_HETIT</name>
<dbReference type="Proteomes" id="UP000030671">
    <property type="component" value="Unassembled WGS sequence"/>
</dbReference>
<evidence type="ECO:0000256" key="1">
    <source>
        <dbReference type="SAM" id="MobiDB-lite"/>
    </source>
</evidence>
<evidence type="ECO:0000313" key="3">
    <source>
        <dbReference type="Proteomes" id="UP000030671"/>
    </source>
</evidence>
<dbReference type="OrthoDB" id="2989516at2759"/>
<reference evidence="2 3" key="1">
    <citation type="journal article" date="2012" name="New Phytol.">
        <title>Insight into trade-off between wood decay and parasitism from the genome of a fungal forest pathogen.</title>
        <authorList>
            <person name="Olson A."/>
            <person name="Aerts A."/>
            <person name="Asiegbu F."/>
            <person name="Belbahri L."/>
            <person name="Bouzid O."/>
            <person name="Broberg A."/>
            <person name="Canback B."/>
            <person name="Coutinho P.M."/>
            <person name="Cullen D."/>
            <person name="Dalman K."/>
            <person name="Deflorio G."/>
            <person name="van Diepen L.T."/>
            <person name="Dunand C."/>
            <person name="Duplessis S."/>
            <person name="Durling M."/>
            <person name="Gonthier P."/>
            <person name="Grimwood J."/>
            <person name="Fossdal C.G."/>
            <person name="Hansson D."/>
            <person name="Henrissat B."/>
            <person name="Hietala A."/>
            <person name="Himmelstrand K."/>
            <person name="Hoffmeister D."/>
            <person name="Hogberg N."/>
            <person name="James T.Y."/>
            <person name="Karlsson M."/>
            <person name="Kohler A."/>
            <person name="Kues U."/>
            <person name="Lee Y.H."/>
            <person name="Lin Y.C."/>
            <person name="Lind M."/>
            <person name="Lindquist E."/>
            <person name="Lombard V."/>
            <person name="Lucas S."/>
            <person name="Lunden K."/>
            <person name="Morin E."/>
            <person name="Murat C."/>
            <person name="Park J."/>
            <person name="Raffaello T."/>
            <person name="Rouze P."/>
            <person name="Salamov A."/>
            <person name="Schmutz J."/>
            <person name="Solheim H."/>
            <person name="Stahlberg J."/>
            <person name="Velez H."/>
            <person name="de Vries R.P."/>
            <person name="Wiebenga A."/>
            <person name="Woodward S."/>
            <person name="Yakovlev I."/>
            <person name="Garbelotto M."/>
            <person name="Martin F."/>
            <person name="Grigoriev I.V."/>
            <person name="Stenlid J."/>
        </authorList>
    </citation>
    <scope>NUCLEOTIDE SEQUENCE [LARGE SCALE GENOMIC DNA]</scope>
    <source>
        <strain evidence="2 3">TC 32-1</strain>
    </source>
</reference>
<dbReference type="STRING" id="747525.W4K8J8"/>
<dbReference type="InParanoid" id="W4K8J8"/>
<keyword evidence="3" id="KW-1185">Reference proteome</keyword>
<protein>
    <submittedName>
        <fullName evidence="2">Uncharacterized protein</fullName>
    </submittedName>
</protein>
<feature type="compositionally biased region" description="Polar residues" evidence="1">
    <location>
        <begin position="263"/>
        <end position="287"/>
    </location>
</feature>
<dbReference type="HOGENOM" id="CLU_628557_0_0_1"/>
<dbReference type="KEGG" id="hir:HETIRDRAFT_458834"/>
<feature type="region of interest" description="Disordered" evidence="1">
    <location>
        <begin position="37"/>
        <end position="60"/>
    </location>
</feature>
<dbReference type="AlphaFoldDB" id="W4K8J8"/>
<dbReference type="eggNOG" id="ENOG502T04K">
    <property type="taxonomic scope" value="Eukaryota"/>
</dbReference>
<proteinExistence type="predicted"/>
<dbReference type="RefSeq" id="XP_009546032.1">
    <property type="nucleotide sequence ID" value="XM_009547737.1"/>
</dbReference>